<feature type="compositionally biased region" description="Low complexity" evidence="1">
    <location>
        <begin position="335"/>
        <end position="351"/>
    </location>
</feature>
<dbReference type="AlphaFoldDB" id="A0A9P5PBL1"/>
<evidence type="ECO:0000256" key="1">
    <source>
        <dbReference type="SAM" id="MobiDB-lite"/>
    </source>
</evidence>
<dbReference type="EMBL" id="JADNRY010000168">
    <property type="protein sequence ID" value="KAF9062579.1"/>
    <property type="molecule type" value="Genomic_DNA"/>
</dbReference>
<feature type="region of interest" description="Disordered" evidence="1">
    <location>
        <begin position="283"/>
        <end position="528"/>
    </location>
</feature>
<name>A0A9P5PBL1_9AGAR</name>
<gene>
    <name evidence="2" type="ORF">BDP27DRAFT_1427787</name>
</gene>
<feature type="compositionally biased region" description="Basic and acidic residues" evidence="1">
    <location>
        <begin position="363"/>
        <end position="382"/>
    </location>
</feature>
<feature type="compositionally biased region" description="Low complexity" evidence="1">
    <location>
        <begin position="306"/>
        <end position="318"/>
    </location>
</feature>
<reference evidence="2" key="1">
    <citation type="submission" date="2020-11" db="EMBL/GenBank/DDBJ databases">
        <authorList>
            <consortium name="DOE Joint Genome Institute"/>
            <person name="Ahrendt S."/>
            <person name="Riley R."/>
            <person name="Andreopoulos W."/>
            <person name="Labutti K."/>
            <person name="Pangilinan J."/>
            <person name="Ruiz-Duenas F.J."/>
            <person name="Barrasa J.M."/>
            <person name="Sanchez-Garcia M."/>
            <person name="Camarero S."/>
            <person name="Miyauchi S."/>
            <person name="Serrano A."/>
            <person name="Linde D."/>
            <person name="Babiker R."/>
            <person name="Drula E."/>
            <person name="Ayuso-Fernandez I."/>
            <person name="Pacheco R."/>
            <person name="Padilla G."/>
            <person name="Ferreira P."/>
            <person name="Barriuso J."/>
            <person name="Kellner H."/>
            <person name="Castanera R."/>
            <person name="Alfaro M."/>
            <person name="Ramirez L."/>
            <person name="Pisabarro A.G."/>
            <person name="Kuo A."/>
            <person name="Tritt A."/>
            <person name="Lipzen A."/>
            <person name="He G."/>
            <person name="Yan M."/>
            <person name="Ng V."/>
            <person name="Cullen D."/>
            <person name="Martin F."/>
            <person name="Rosso M.-N."/>
            <person name="Henrissat B."/>
            <person name="Hibbett D."/>
            <person name="Martinez A.T."/>
            <person name="Grigoriev I.V."/>
        </authorList>
    </citation>
    <scope>NUCLEOTIDE SEQUENCE</scope>
    <source>
        <strain evidence="2">AH 40177</strain>
    </source>
</reference>
<evidence type="ECO:0000313" key="2">
    <source>
        <dbReference type="EMBL" id="KAF9062579.1"/>
    </source>
</evidence>
<accession>A0A9P5PBL1</accession>
<keyword evidence="3" id="KW-1185">Reference proteome</keyword>
<evidence type="ECO:0000313" key="3">
    <source>
        <dbReference type="Proteomes" id="UP000772434"/>
    </source>
</evidence>
<sequence>MPIASSLPPEKKKFSPTHAECIELYGPFEGGEEAKVNTYYSNQKYQEKTRYKDPELSTSQAFNEAVFKTWGELTPEEKDIWEKKAENLNTQAAEKMSRHPDTVANQEIDALFEKFRKNFGLVYFEVYCAIPGPQGEPLALHRSNAPLKFDKMEKTQVGERFLNRFTEYAKEIFTDAGLKKSTSLEWSSEAEDLTQLELIDYLEKHLTAHYCTYFDSTFDGDSLPFEDFQKNPERYLINPQNLKFIKDPNQMTVNKLPAIKSFFATTPVFFKKNITPPLAMESALESTGEDSAVLPIPTPTASSEHSTVLPTPTPTTSSKHLVVASTPTPAAGSEHTAAVPAPTHATSSTPPKLSTPAKVRRVLNKDEEKPAENEQSPHEPRPRSAPKAQQGEKQKLQEVTISEPPKKSKKHVALTSKVQKVGKGLSKNPDDPEPQSAPKPQGGKKRKSQEDVASGPSSKKSKKQATSTSIEQEDVGEGPSKKSRKTKQTSLRVEQPTERRSARERHQVDRSKPLEILSEKTRTEPKAKPGWDIVLQPLTPRKACLPM</sequence>
<proteinExistence type="predicted"/>
<feature type="compositionally biased region" description="Basic and acidic residues" evidence="1">
    <location>
        <begin position="495"/>
        <end position="528"/>
    </location>
</feature>
<comment type="caution">
    <text evidence="2">The sequence shown here is derived from an EMBL/GenBank/DDBJ whole genome shotgun (WGS) entry which is preliminary data.</text>
</comment>
<dbReference type="Proteomes" id="UP000772434">
    <property type="component" value="Unassembled WGS sequence"/>
</dbReference>
<protein>
    <submittedName>
        <fullName evidence="2">Uncharacterized protein</fullName>
    </submittedName>
</protein>
<organism evidence="2 3">
    <name type="scientific">Rhodocollybia butyracea</name>
    <dbReference type="NCBI Taxonomy" id="206335"/>
    <lineage>
        <taxon>Eukaryota</taxon>
        <taxon>Fungi</taxon>
        <taxon>Dikarya</taxon>
        <taxon>Basidiomycota</taxon>
        <taxon>Agaricomycotina</taxon>
        <taxon>Agaricomycetes</taxon>
        <taxon>Agaricomycetidae</taxon>
        <taxon>Agaricales</taxon>
        <taxon>Marasmiineae</taxon>
        <taxon>Omphalotaceae</taxon>
        <taxon>Rhodocollybia</taxon>
    </lineage>
</organism>